<accession>A0A4R6V1D9</accession>
<dbReference type="AlphaFoldDB" id="A0A4R6V1D9"/>
<sequence length="79" mass="8690">MSETPERGTERERDRFFAPVLRDDDEPQASDRDRARGRKVTGTGVPTSVPADGDTEDRSDLEGPPDDDFAPGGGDRDDR</sequence>
<proteinExistence type="predicted"/>
<feature type="compositionally biased region" description="Basic and acidic residues" evidence="1">
    <location>
        <begin position="1"/>
        <end position="16"/>
    </location>
</feature>
<organism evidence="2 3">
    <name type="scientific">Actinorugispora endophytica</name>
    <dbReference type="NCBI Taxonomy" id="1605990"/>
    <lineage>
        <taxon>Bacteria</taxon>
        <taxon>Bacillati</taxon>
        <taxon>Actinomycetota</taxon>
        <taxon>Actinomycetes</taxon>
        <taxon>Streptosporangiales</taxon>
        <taxon>Nocardiopsidaceae</taxon>
        <taxon>Actinorugispora</taxon>
    </lineage>
</organism>
<dbReference type="Proteomes" id="UP000295281">
    <property type="component" value="Unassembled WGS sequence"/>
</dbReference>
<evidence type="ECO:0000313" key="2">
    <source>
        <dbReference type="EMBL" id="TDQ52202.1"/>
    </source>
</evidence>
<protein>
    <submittedName>
        <fullName evidence="2">Uncharacterized protein</fullName>
    </submittedName>
</protein>
<gene>
    <name evidence="2" type="ORF">EV190_10732</name>
</gene>
<comment type="caution">
    <text evidence="2">The sequence shown here is derived from an EMBL/GenBank/DDBJ whole genome shotgun (WGS) entry which is preliminary data.</text>
</comment>
<dbReference type="RefSeq" id="WP_133741555.1">
    <property type="nucleotide sequence ID" value="NZ_SNYN01000007.1"/>
</dbReference>
<reference evidence="2 3" key="1">
    <citation type="submission" date="2019-03" db="EMBL/GenBank/DDBJ databases">
        <title>Genomic Encyclopedia of Type Strains, Phase IV (KMG-IV): sequencing the most valuable type-strain genomes for metagenomic binning, comparative biology and taxonomic classification.</title>
        <authorList>
            <person name="Goeker M."/>
        </authorList>
    </citation>
    <scope>NUCLEOTIDE SEQUENCE [LARGE SCALE GENOMIC DNA]</scope>
    <source>
        <strain evidence="2 3">DSM 46770</strain>
    </source>
</reference>
<keyword evidence="3" id="KW-1185">Reference proteome</keyword>
<dbReference type="OrthoDB" id="3436909at2"/>
<evidence type="ECO:0000313" key="3">
    <source>
        <dbReference type="Proteomes" id="UP000295281"/>
    </source>
</evidence>
<evidence type="ECO:0000256" key="1">
    <source>
        <dbReference type="SAM" id="MobiDB-lite"/>
    </source>
</evidence>
<name>A0A4R6V1D9_9ACTN</name>
<feature type="region of interest" description="Disordered" evidence="1">
    <location>
        <begin position="1"/>
        <end position="79"/>
    </location>
</feature>
<dbReference type="EMBL" id="SNYN01000007">
    <property type="protein sequence ID" value="TDQ52202.1"/>
    <property type="molecule type" value="Genomic_DNA"/>
</dbReference>